<dbReference type="EMBL" id="JADIMU010000022">
    <property type="protein sequence ID" value="MBO8442812.1"/>
    <property type="molecule type" value="Genomic_DNA"/>
</dbReference>
<evidence type="ECO:0000256" key="5">
    <source>
        <dbReference type="ARBA" id="ARBA00022741"/>
    </source>
</evidence>
<dbReference type="AlphaFoldDB" id="A0A9D9E7F7"/>
<proteinExistence type="inferred from homology"/>
<evidence type="ECO:0000256" key="10">
    <source>
        <dbReference type="HAMAP-Rule" id="MF_00239"/>
    </source>
</evidence>
<dbReference type="Proteomes" id="UP000823633">
    <property type="component" value="Unassembled WGS sequence"/>
</dbReference>
<dbReference type="EC" id="2.7.4.25" evidence="10"/>
<evidence type="ECO:0000256" key="3">
    <source>
        <dbReference type="ARBA" id="ARBA00022490"/>
    </source>
</evidence>
<dbReference type="GO" id="GO:0005737">
    <property type="term" value="C:cytoplasm"/>
    <property type="evidence" value="ECO:0007669"/>
    <property type="project" value="UniProtKB-SubCell"/>
</dbReference>
<evidence type="ECO:0000256" key="8">
    <source>
        <dbReference type="ARBA" id="ARBA00047615"/>
    </source>
</evidence>
<keyword evidence="6 10" id="KW-0418">Kinase</keyword>
<reference evidence="11" key="1">
    <citation type="submission" date="2020-10" db="EMBL/GenBank/DDBJ databases">
        <authorList>
            <person name="Gilroy R."/>
        </authorList>
    </citation>
    <scope>NUCLEOTIDE SEQUENCE</scope>
    <source>
        <strain evidence="11">11167</strain>
    </source>
</reference>
<comment type="subcellular location">
    <subcellularLocation>
        <location evidence="1 10">Cytoplasm</location>
    </subcellularLocation>
</comment>
<dbReference type="SUPFAM" id="SSF52540">
    <property type="entry name" value="P-loop containing nucleoside triphosphate hydrolases"/>
    <property type="match status" value="1"/>
</dbReference>
<keyword evidence="3 10" id="KW-0963">Cytoplasm</keyword>
<dbReference type="InterPro" id="IPR027417">
    <property type="entry name" value="P-loop_NTPase"/>
</dbReference>
<dbReference type="NCBIfam" id="TIGR02173">
    <property type="entry name" value="cyt_kin_arch"/>
    <property type="match status" value="1"/>
</dbReference>
<keyword evidence="4 10" id="KW-0808">Transferase</keyword>
<evidence type="ECO:0000313" key="11">
    <source>
        <dbReference type="EMBL" id="MBO8442812.1"/>
    </source>
</evidence>
<evidence type="ECO:0000256" key="6">
    <source>
        <dbReference type="ARBA" id="ARBA00022777"/>
    </source>
</evidence>
<protein>
    <recommendedName>
        <fullName evidence="10">Cytidylate kinase</fullName>
        <shortName evidence="10">CK</shortName>
        <ecNumber evidence="10">2.7.4.25</ecNumber>
    </recommendedName>
    <alternativeName>
        <fullName evidence="10">Cytidine monophosphate kinase</fullName>
        <shortName evidence="10">CMP kinase</shortName>
    </alternativeName>
</protein>
<accession>A0A9D9E7F7</accession>
<comment type="caution">
    <text evidence="11">The sequence shown here is derived from an EMBL/GenBank/DDBJ whole genome shotgun (WGS) entry which is preliminary data.</text>
</comment>
<comment type="caution">
    <text evidence="10">Lacks conserved residue(s) required for the propagation of feature annotation.</text>
</comment>
<comment type="similarity">
    <text evidence="2 10">Belongs to the cytidylate kinase family. Type 2 subfamily.</text>
</comment>
<dbReference type="CDD" id="cd02020">
    <property type="entry name" value="CMPK"/>
    <property type="match status" value="1"/>
</dbReference>
<evidence type="ECO:0000256" key="1">
    <source>
        <dbReference type="ARBA" id="ARBA00004496"/>
    </source>
</evidence>
<dbReference type="GO" id="GO:0005524">
    <property type="term" value="F:ATP binding"/>
    <property type="evidence" value="ECO:0007669"/>
    <property type="project" value="UniProtKB-UniRule"/>
</dbReference>
<comment type="catalytic activity">
    <reaction evidence="9 10">
        <text>CMP + ATP = CDP + ADP</text>
        <dbReference type="Rhea" id="RHEA:11600"/>
        <dbReference type="ChEBI" id="CHEBI:30616"/>
        <dbReference type="ChEBI" id="CHEBI:58069"/>
        <dbReference type="ChEBI" id="CHEBI:60377"/>
        <dbReference type="ChEBI" id="CHEBI:456216"/>
        <dbReference type="EC" id="2.7.4.25"/>
    </reaction>
</comment>
<comment type="catalytic activity">
    <reaction evidence="8 10">
        <text>dCMP + ATP = dCDP + ADP</text>
        <dbReference type="Rhea" id="RHEA:25094"/>
        <dbReference type="ChEBI" id="CHEBI:30616"/>
        <dbReference type="ChEBI" id="CHEBI:57566"/>
        <dbReference type="ChEBI" id="CHEBI:58593"/>
        <dbReference type="ChEBI" id="CHEBI:456216"/>
        <dbReference type="EC" id="2.7.4.25"/>
    </reaction>
</comment>
<keyword evidence="7 10" id="KW-0067">ATP-binding</keyword>
<dbReference type="GO" id="GO:0036431">
    <property type="term" value="F:dCMP kinase activity"/>
    <property type="evidence" value="ECO:0007669"/>
    <property type="project" value="InterPro"/>
</dbReference>
<reference evidence="11" key="2">
    <citation type="journal article" date="2021" name="PeerJ">
        <title>Extensive microbial diversity within the chicken gut microbiome revealed by metagenomics and culture.</title>
        <authorList>
            <person name="Gilroy R."/>
            <person name="Ravi A."/>
            <person name="Getino M."/>
            <person name="Pursley I."/>
            <person name="Horton D.L."/>
            <person name="Alikhan N.F."/>
            <person name="Baker D."/>
            <person name="Gharbi K."/>
            <person name="Hall N."/>
            <person name="Watson M."/>
            <person name="Adriaenssens E.M."/>
            <person name="Foster-Nyarko E."/>
            <person name="Jarju S."/>
            <person name="Secka A."/>
            <person name="Antonio M."/>
            <person name="Oren A."/>
            <person name="Chaudhuri R.R."/>
            <person name="La Ragione R."/>
            <person name="Hildebrand F."/>
            <person name="Pallen M.J."/>
        </authorList>
    </citation>
    <scope>NUCLEOTIDE SEQUENCE</scope>
    <source>
        <strain evidence="11">11167</strain>
    </source>
</reference>
<keyword evidence="5 10" id="KW-0547">Nucleotide-binding</keyword>
<name>A0A9D9E7F7_9SPIR</name>
<dbReference type="GO" id="GO:0006220">
    <property type="term" value="P:pyrimidine nucleotide metabolic process"/>
    <property type="evidence" value="ECO:0007669"/>
    <property type="project" value="UniProtKB-UniRule"/>
</dbReference>
<dbReference type="InterPro" id="IPR011994">
    <property type="entry name" value="Cytidylate_kinase_dom"/>
</dbReference>
<evidence type="ECO:0000256" key="7">
    <source>
        <dbReference type="ARBA" id="ARBA00022840"/>
    </source>
</evidence>
<evidence type="ECO:0000313" key="12">
    <source>
        <dbReference type="Proteomes" id="UP000823633"/>
    </source>
</evidence>
<gene>
    <name evidence="10" type="primary">cmk</name>
    <name evidence="11" type="ORF">IAC42_03540</name>
</gene>
<dbReference type="Gene3D" id="3.40.50.300">
    <property type="entry name" value="P-loop containing nucleotide triphosphate hydrolases"/>
    <property type="match status" value="1"/>
</dbReference>
<organism evidence="11 12">
    <name type="scientific">Candidatus Aphodenecus pullistercoris</name>
    <dbReference type="NCBI Taxonomy" id="2840669"/>
    <lineage>
        <taxon>Bacteria</taxon>
        <taxon>Pseudomonadati</taxon>
        <taxon>Spirochaetota</taxon>
        <taxon>Spirochaetia</taxon>
        <taxon>Spirochaetales</taxon>
        <taxon>Candidatus Aphodenecus</taxon>
    </lineage>
</organism>
<dbReference type="Pfam" id="PF13189">
    <property type="entry name" value="Cytidylate_kin2"/>
    <property type="match status" value="1"/>
</dbReference>
<evidence type="ECO:0000256" key="9">
    <source>
        <dbReference type="ARBA" id="ARBA00048478"/>
    </source>
</evidence>
<sequence>MRIAISSKSGCGNTSVSTALSERLGYKLINFTFRQMAQERGVDFWTFCRMAGEDDNIDRELDRRQVEMALAEEDCVLGSRLAIWMLKEADLKVYLTASAETRAKRIQKREGGSLEERMRQTEERDRADSGRYMRIYGIDNSDTSVADLVIATDERSVDEIVDIIVEHIGTFTKKAD</sequence>
<dbReference type="HAMAP" id="MF_00239">
    <property type="entry name" value="Cytidyl_kinase_type2"/>
    <property type="match status" value="1"/>
</dbReference>
<dbReference type="InterPro" id="IPR011892">
    <property type="entry name" value="Cyt_kin_arch"/>
</dbReference>
<evidence type="ECO:0000256" key="4">
    <source>
        <dbReference type="ARBA" id="ARBA00022679"/>
    </source>
</evidence>
<evidence type="ECO:0000256" key="2">
    <source>
        <dbReference type="ARBA" id="ARBA00011005"/>
    </source>
</evidence>